<dbReference type="EMBL" id="CAJVOS010000093">
    <property type="protein sequence ID" value="CAG8277171.1"/>
    <property type="molecule type" value="Genomic_DNA"/>
</dbReference>
<accession>A0A9W4ICH3</accession>
<reference evidence="2" key="1">
    <citation type="submission" date="2021-07" db="EMBL/GenBank/DDBJ databases">
        <authorList>
            <person name="Branca A.L. A."/>
        </authorList>
    </citation>
    <scope>NUCLEOTIDE SEQUENCE</scope>
</reference>
<dbReference type="OrthoDB" id="422736at2759"/>
<feature type="compositionally biased region" description="Basic and acidic residues" evidence="1">
    <location>
        <begin position="589"/>
        <end position="598"/>
    </location>
</feature>
<proteinExistence type="predicted"/>
<dbReference type="Proteomes" id="UP001153618">
    <property type="component" value="Unassembled WGS sequence"/>
</dbReference>
<name>A0A9W4ICH3_PENOL</name>
<evidence type="ECO:0000313" key="2">
    <source>
        <dbReference type="EMBL" id="CAG8277171.1"/>
    </source>
</evidence>
<dbReference type="CDD" id="cd22997">
    <property type="entry name" value="GT_LH"/>
    <property type="match status" value="1"/>
</dbReference>
<keyword evidence="3" id="KW-1185">Reference proteome</keyword>
<feature type="region of interest" description="Disordered" evidence="1">
    <location>
        <begin position="588"/>
        <end position="610"/>
    </location>
</feature>
<dbReference type="AlphaFoldDB" id="A0A9W4ICH3"/>
<evidence type="ECO:0000256" key="1">
    <source>
        <dbReference type="SAM" id="MobiDB-lite"/>
    </source>
</evidence>
<dbReference type="PANTHER" id="PTHR36587:SF2">
    <property type="entry name" value="EXPRESSION SITE-ASSOCIATED GENE 3 (ESAG3)-LIKE PROTEIN"/>
    <property type="match status" value="1"/>
</dbReference>
<dbReference type="PANTHER" id="PTHR36587">
    <property type="entry name" value="EXPRESSION SITE-ASSOCIATED GENE 3 (ESAG3)-LIKE PROTEIN"/>
    <property type="match status" value="1"/>
</dbReference>
<organism evidence="2 3">
    <name type="scientific">Penicillium olsonii</name>
    <dbReference type="NCBI Taxonomy" id="99116"/>
    <lineage>
        <taxon>Eukaryota</taxon>
        <taxon>Fungi</taxon>
        <taxon>Dikarya</taxon>
        <taxon>Ascomycota</taxon>
        <taxon>Pezizomycotina</taxon>
        <taxon>Eurotiomycetes</taxon>
        <taxon>Eurotiomycetidae</taxon>
        <taxon>Eurotiales</taxon>
        <taxon>Aspergillaceae</taxon>
        <taxon>Penicillium</taxon>
    </lineage>
</organism>
<sequence length="610" mass="69131">MMASAGASLPLHDAKSTATTVLSAFRPARTQRTKTIALAIFGFLCLLLMLRSSSKRVGPDFWTQFPSRPPFPQRPEDARVVLPPRTDIDLNHTLPHDLDKPNPRLHVLVPALQGSRGVCRTFTSAMILGYPPPTMIGYGTESPGATDAERMVDRITRARNYLRDSVTVHDNDFVLMVDGLDTIFQLPPQVLIQRFQSIIRKNNQKLESKFGFVDVPGEKPGTPFERIPKYHQRVLFAASKTCFPGLRDDPGCASVPESSLPPDVYGWKTDDDEDTSYNRPRWLNPGAVIGQAADLRLIYDEVLREIGQHPNKTGDYQALTRLYGRQEVIRELERRRTVNGFKDWLYQMVGISDASNITGITLQLQAGHRYEYGIGVDFESQLFFNQMMSRKDVEWVKFNNITKMSMLQMQHGVPREHRLLLPQDIAALPNPFNQSRFAKESTMRPVWNATLDKLPNPNNHSWHNVPLMTNPHSASVPVLAHLNGDPKLRNAWWENMWFFPWGRALLRRYVRNAHGFDAAQSSLLGGQDWLEVRGGRGGLWTDQETWITLAEVCNGQERDLFDDGLGLWSKEIDDPEAPVYNQYGNLIGGKEDPNKDPNQDVPGFSPDFSF</sequence>
<protein>
    <submittedName>
        <fullName evidence="2">Uncharacterized protein</fullName>
    </submittedName>
</protein>
<gene>
    <name evidence="2" type="ORF">POLS_LOCUS9377</name>
</gene>
<comment type="caution">
    <text evidence="2">The sequence shown here is derived from an EMBL/GenBank/DDBJ whole genome shotgun (WGS) entry which is preliminary data.</text>
</comment>
<evidence type="ECO:0000313" key="3">
    <source>
        <dbReference type="Proteomes" id="UP001153618"/>
    </source>
</evidence>